<reference evidence="6 7" key="1">
    <citation type="submission" date="2016-02" db="EMBL/GenBank/DDBJ databases">
        <title>Complete genome sequence and transcriptome regulation of the pentose utilising yeast Sugiyamaella lignohabitans.</title>
        <authorList>
            <person name="Bellasio M."/>
            <person name="Peymann A."/>
            <person name="Valli M."/>
            <person name="Sipitzky M."/>
            <person name="Graf A."/>
            <person name="Sauer M."/>
            <person name="Marx H."/>
            <person name="Mattanovich D."/>
        </authorList>
    </citation>
    <scope>NUCLEOTIDE SEQUENCE [LARGE SCALE GENOMIC DNA]</scope>
    <source>
        <strain evidence="6 7">CBS 10342</strain>
    </source>
</reference>
<evidence type="ECO:0000313" key="6">
    <source>
        <dbReference type="EMBL" id="ANB15725.1"/>
    </source>
</evidence>
<organism evidence="6 7">
    <name type="scientific">Sugiyamaella lignohabitans</name>
    <dbReference type="NCBI Taxonomy" id="796027"/>
    <lineage>
        <taxon>Eukaryota</taxon>
        <taxon>Fungi</taxon>
        <taxon>Dikarya</taxon>
        <taxon>Ascomycota</taxon>
        <taxon>Saccharomycotina</taxon>
        <taxon>Dipodascomycetes</taxon>
        <taxon>Dipodascales</taxon>
        <taxon>Trichomonascaceae</taxon>
        <taxon>Sugiyamaella</taxon>
    </lineage>
</organism>
<dbReference type="PANTHER" id="PTHR23001:SF3">
    <property type="entry name" value="EUKARYOTIC TRANSLATION INITIATION FACTOR 2 SUBUNIT 2"/>
    <property type="match status" value="1"/>
</dbReference>
<evidence type="ECO:0000259" key="5">
    <source>
        <dbReference type="SMART" id="SM00653"/>
    </source>
</evidence>
<dbReference type="GO" id="GO:0005850">
    <property type="term" value="C:eukaryotic translation initiation factor 2 complex"/>
    <property type="evidence" value="ECO:0007669"/>
    <property type="project" value="EnsemblFungi"/>
</dbReference>
<evidence type="ECO:0000256" key="1">
    <source>
        <dbReference type="ARBA" id="ARBA00010397"/>
    </source>
</evidence>
<dbReference type="InterPro" id="IPR002735">
    <property type="entry name" value="Transl_init_fac_IF2/IF5_dom"/>
</dbReference>
<dbReference type="OrthoDB" id="10255414at2759"/>
<gene>
    <name evidence="6" type="primary">SUI3</name>
    <name evidence="6" type="ORF">AWJ20_3365</name>
</gene>
<evidence type="ECO:0000256" key="4">
    <source>
        <dbReference type="SAM" id="MobiDB-lite"/>
    </source>
</evidence>
<comment type="similarity">
    <text evidence="1">Belongs to the eIF-2-beta/eIF-5 family.</text>
</comment>
<evidence type="ECO:0000256" key="2">
    <source>
        <dbReference type="ARBA" id="ARBA00022540"/>
    </source>
</evidence>
<keyword evidence="3" id="KW-0648">Protein biosynthesis</keyword>
<dbReference type="AlphaFoldDB" id="A0A167FUP1"/>
<proteinExistence type="inferred from homology"/>
<dbReference type="InterPro" id="IPR045196">
    <property type="entry name" value="IF2/IF5"/>
</dbReference>
<dbReference type="EMBL" id="CP014503">
    <property type="protein sequence ID" value="ANB15725.1"/>
    <property type="molecule type" value="Genomic_DNA"/>
</dbReference>
<dbReference type="KEGG" id="slb:AWJ20_3365"/>
<dbReference type="GO" id="GO:1990856">
    <property type="term" value="F:methionyl-initiator methionine tRNA binding"/>
    <property type="evidence" value="ECO:0007669"/>
    <property type="project" value="EnsemblFungi"/>
</dbReference>
<feature type="compositionally biased region" description="Basic and acidic residues" evidence="4">
    <location>
        <begin position="87"/>
        <end position="96"/>
    </location>
</feature>
<dbReference type="GO" id="GO:0031369">
    <property type="term" value="F:translation initiation factor binding"/>
    <property type="evidence" value="ECO:0007669"/>
    <property type="project" value="EnsemblFungi"/>
</dbReference>
<dbReference type="GO" id="GO:0005525">
    <property type="term" value="F:GTP binding"/>
    <property type="evidence" value="ECO:0007669"/>
    <property type="project" value="EnsemblFungi"/>
</dbReference>
<feature type="region of interest" description="Disordered" evidence="4">
    <location>
        <begin position="33"/>
        <end position="105"/>
    </location>
</feature>
<dbReference type="GO" id="GO:0003743">
    <property type="term" value="F:translation initiation factor activity"/>
    <property type="evidence" value="ECO:0007669"/>
    <property type="project" value="UniProtKB-KW"/>
</dbReference>
<dbReference type="PANTHER" id="PTHR23001">
    <property type="entry name" value="EUKARYOTIC TRANSLATION INITIATION FACTOR"/>
    <property type="match status" value="1"/>
</dbReference>
<dbReference type="SUPFAM" id="SSF100966">
    <property type="entry name" value="Translation initiation factor 2 beta, aIF2beta, N-terminal domain"/>
    <property type="match status" value="1"/>
</dbReference>
<feature type="domain" description="Translation initiation factor IF2/IF5" evidence="5">
    <location>
        <begin position="188"/>
        <end position="297"/>
    </location>
</feature>
<dbReference type="GO" id="GO:0001731">
    <property type="term" value="P:formation of translation preinitiation complex"/>
    <property type="evidence" value="ECO:0007669"/>
    <property type="project" value="EnsemblFungi"/>
</dbReference>
<dbReference type="GO" id="GO:0043614">
    <property type="term" value="C:multi-eIF complex"/>
    <property type="evidence" value="ECO:0007669"/>
    <property type="project" value="EnsemblFungi"/>
</dbReference>
<dbReference type="SMART" id="SM00653">
    <property type="entry name" value="eIF2B_5"/>
    <property type="match status" value="1"/>
</dbReference>
<dbReference type="GeneID" id="30035379"/>
<dbReference type="Gene3D" id="3.30.30.170">
    <property type="match status" value="1"/>
</dbReference>
<dbReference type="Pfam" id="PF01873">
    <property type="entry name" value="eIF-5_eIF-2B"/>
    <property type="match status" value="1"/>
</dbReference>
<keyword evidence="7" id="KW-1185">Reference proteome</keyword>
<dbReference type="FunFam" id="3.30.30.170:FF:000001">
    <property type="entry name" value="Eukaryotic translation initiation factor 2 subunit"/>
    <property type="match status" value="1"/>
</dbReference>
<accession>A0A167FUP1</accession>
<protein>
    <submittedName>
        <fullName evidence="6">Translation initiation factor eIF2 subunit beta</fullName>
    </submittedName>
</protein>
<dbReference type="InterPro" id="IPR016190">
    <property type="entry name" value="Transl_init_fac_IF2/IF5_Zn-bd"/>
</dbReference>
<dbReference type="GO" id="GO:0003729">
    <property type="term" value="F:mRNA binding"/>
    <property type="evidence" value="ECO:0007669"/>
    <property type="project" value="EnsemblFungi"/>
</dbReference>
<dbReference type="Proteomes" id="UP000189580">
    <property type="component" value="Chromosome b"/>
</dbReference>
<evidence type="ECO:0000256" key="3">
    <source>
        <dbReference type="ARBA" id="ARBA00022917"/>
    </source>
</evidence>
<sequence length="316" mass="35414">MAEVEQQISSTPAAENNEEVSFFFHYDKTTVHIRSSNGGHEHTTLFDPSLKKKKKSSKSKPTFEDVGNEVDDLKSELEKKKKKKKEKKSEDGESREGTPVGDEAGEAGAFEFKKKKKKSKSAATSAFDAQLEEAGVEGEATTEKATAKNKYSNVNADGDPDFTYEELLSRFFSILRENNPDLAGDRTGIKYKIPPPAVARDGNKKSLFSNVKDIADRMHRPTEHVIQFLFAELGTSGSVDGSNRLVIKGRFQQKQIETVLRRYIIEYVTCKTCKSVNTKLTKENRLYFLECNSCGSRRSVSSIKTGYQAIIKRGRK</sequence>
<dbReference type="SUPFAM" id="SSF75689">
    <property type="entry name" value="Zinc-binding domain of translation initiation factor 2 beta"/>
    <property type="match status" value="1"/>
</dbReference>
<keyword evidence="2 6" id="KW-0396">Initiation factor</keyword>
<name>A0A167FUP1_9ASCO</name>
<dbReference type="RefSeq" id="XP_018738202.1">
    <property type="nucleotide sequence ID" value="XM_018880377.1"/>
</dbReference>
<dbReference type="GO" id="GO:0016282">
    <property type="term" value="C:eukaryotic 43S preinitiation complex"/>
    <property type="evidence" value="ECO:0007669"/>
    <property type="project" value="EnsemblFungi"/>
</dbReference>
<dbReference type="GO" id="GO:0005840">
    <property type="term" value="C:ribosome"/>
    <property type="evidence" value="ECO:0007669"/>
    <property type="project" value="EnsemblFungi"/>
</dbReference>
<evidence type="ECO:0000313" key="7">
    <source>
        <dbReference type="Proteomes" id="UP000189580"/>
    </source>
</evidence>
<dbReference type="InterPro" id="IPR016189">
    <property type="entry name" value="Transl_init_fac_IF2/IF5_N"/>
</dbReference>